<comment type="subcellular location">
    <subcellularLocation>
        <location evidence="1">Membrane</location>
        <topology evidence="1">Single-pass membrane protein</topology>
    </subcellularLocation>
</comment>
<accession>A0A6L2K433</accession>
<evidence type="ECO:0000256" key="2">
    <source>
        <dbReference type="ARBA" id="ARBA00022692"/>
    </source>
</evidence>
<dbReference type="Gene3D" id="2.60.40.1820">
    <property type="match status" value="1"/>
</dbReference>
<dbReference type="PANTHER" id="PTHR31234:SF65">
    <property type="entry name" value="LATE EMBRYOGENESIS ABUNDANT PROTEIN, LEA_2 SUBGROUP"/>
    <property type="match status" value="1"/>
</dbReference>
<keyword evidence="4 5" id="KW-0472">Membrane</keyword>
<evidence type="ECO:0000256" key="4">
    <source>
        <dbReference type="ARBA" id="ARBA00023136"/>
    </source>
</evidence>
<evidence type="ECO:0000259" key="6">
    <source>
        <dbReference type="Pfam" id="PF03168"/>
    </source>
</evidence>
<dbReference type="InterPro" id="IPR004864">
    <property type="entry name" value="LEA_2"/>
</dbReference>
<dbReference type="GO" id="GO:0098542">
    <property type="term" value="P:defense response to other organism"/>
    <property type="evidence" value="ECO:0007669"/>
    <property type="project" value="InterPro"/>
</dbReference>
<keyword evidence="2 5" id="KW-0812">Transmembrane</keyword>
<sequence length="201" mass="22539">MDVEKKQEQPLRAVPVPITIDEAKKRKRRRCIIIWSSVLATFFTIALALLILGLTVFKAKKPVLTVDNVSLEDFDISINPLALQVSLNISLGLDISIENPNKVGVKYKNSSAIVRYKGEDIGNVPVPAGKIGSDDKKLLNLTLTVYADRLVSNSEIYREILGVIYLALKKSKQLGGMEILFYILETLREKVKYKKILQQVL</sequence>
<gene>
    <name evidence="7" type="ORF">Tci_016146</name>
</gene>
<proteinExistence type="predicted"/>
<dbReference type="AlphaFoldDB" id="A0A6L2K433"/>
<dbReference type="PANTHER" id="PTHR31234">
    <property type="entry name" value="LATE EMBRYOGENESIS ABUNDANT (LEA) HYDROXYPROLINE-RICH GLYCOPROTEIN FAMILY"/>
    <property type="match status" value="1"/>
</dbReference>
<evidence type="ECO:0000256" key="1">
    <source>
        <dbReference type="ARBA" id="ARBA00004167"/>
    </source>
</evidence>
<evidence type="ECO:0000256" key="5">
    <source>
        <dbReference type="SAM" id="Phobius"/>
    </source>
</evidence>
<dbReference type="GO" id="GO:0016020">
    <property type="term" value="C:membrane"/>
    <property type="evidence" value="ECO:0007669"/>
    <property type="project" value="UniProtKB-SubCell"/>
</dbReference>
<comment type="caution">
    <text evidence="7">The sequence shown here is derived from an EMBL/GenBank/DDBJ whole genome shotgun (WGS) entry which is preliminary data.</text>
</comment>
<feature type="transmembrane region" description="Helical" evidence="5">
    <location>
        <begin position="32"/>
        <end position="57"/>
    </location>
</feature>
<protein>
    <submittedName>
        <fullName evidence="7">Late embryogenesis abundant protein, LEA-14</fullName>
    </submittedName>
</protein>
<dbReference type="Pfam" id="PF03168">
    <property type="entry name" value="LEA_2"/>
    <property type="match status" value="1"/>
</dbReference>
<dbReference type="EMBL" id="BKCJ010001808">
    <property type="protein sequence ID" value="GEU44168.1"/>
    <property type="molecule type" value="Genomic_DNA"/>
</dbReference>
<evidence type="ECO:0000256" key="3">
    <source>
        <dbReference type="ARBA" id="ARBA00022989"/>
    </source>
</evidence>
<dbReference type="InterPro" id="IPR044839">
    <property type="entry name" value="NDR1-like"/>
</dbReference>
<evidence type="ECO:0000313" key="7">
    <source>
        <dbReference type="EMBL" id="GEU44168.1"/>
    </source>
</evidence>
<organism evidence="7">
    <name type="scientific">Tanacetum cinerariifolium</name>
    <name type="common">Dalmatian daisy</name>
    <name type="synonym">Chrysanthemum cinerariifolium</name>
    <dbReference type="NCBI Taxonomy" id="118510"/>
    <lineage>
        <taxon>Eukaryota</taxon>
        <taxon>Viridiplantae</taxon>
        <taxon>Streptophyta</taxon>
        <taxon>Embryophyta</taxon>
        <taxon>Tracheophyta</taxon>
        <taxon>Spermatophyta</taxon>
        <taxon>Magnoliopsida</taxon>
        <taxon>eudicotyledons</taxon>
        <taxon>Gunneridae</taxon>
        <taxon>Pentapetalae</taxon>
        <taxon>asterids</taxon>
        <taxon>campanulids</taxon>
        <taxon>Asterales</taxon>
        <taxon>Asteraceae</taxon>
        <taxon>Asteroideae</taxon>
        <taxon>Anthemideae</taxon>
        <taxon>Anthemidinae</taxon>
        <taxon>Tanacetum</taxon>
    </lineage>
</organism>
<name>A0A6L2K433_TANCI</name>
<dbReference type="SUPFAM" id="SSF117070">
    <property type="entry name" value="LEA14-like"/>
    <property type="match status" value="1"/>
</dbReference>
<keyword evidence="3 5" id="KW-1133">Transmembrane helix</keyword>
<feature type="domain" description="Late embryogenesis abundant protein LEA-2 subgroup" evidence="6">
    <location>
        <begin position="95"/>
        <end position="152"/>
    </location>
</feature>
<reference evidence="7" key="1">
    <citation type="journal article" date="2019" name="Sci. Rep.">
        <title>Draft genome of Tanacetum cinerariifolium, the natural source of mosquito coil.</title>
        <authorList>
            <person name="Yamashiro T."/>
            <person name="Shiraishi A."/>
            <person name="Satake H."/>
            <person name="Nakayama K."/>
        </authorList>
    </citation>
    <scope>NUCLEOTIDE SEQUENCE</scope>
</reference>